<keyword evidence="2" id="KW-1185">Reference proteome</keyword>
<accession>A0A397HML8</accession>
<gene>
    <name evidence="1" type="ORF">Glove_325g13</name>
</gene>
<evidence type="ECO:0000313" key="1">
    <source>
        <dbReference type="EMBL" id="RHZ64415.1"/>
    </source>
</evidence>
<protein>
    <submittedName>
        <fullName evidence="1">Uncharacterized protein</fullName>
    </submittedName>
</protein>
<organism evidence="1 2">
    <name type="scientific">Diversispora epigaea</name>
    <dbReference type="NCBI Taxonomy" id="1348612"/>
    <lineage>
        <taxon>Eukaryota</taxon>
        <taxon>Fungi</taxon>
        <taxon>Fungi incertae sedis</taxon>
        <taxon>Mucoromycota</taxon>
        <taxon>Glomeromycotina</taxon>
        <taxon>Glomeromycetes</taxon>
        <taxon>Diversisporales</taxon>
        <taxon>Diversisporaceae</taxon>
        <taxon>Diversispora</taxon>
    </lineage>
</organism>
<reference evidence="1 2" key="1">
    <citation type="submission" date="2018-08" db="EMBL/GenBank/DDBJ databases">
        <title>Genome and evolution of the arbuscular mycorrhizal fungus Diversispora epigaea (formerly Glomus versiforme) and its bacterial endosymbionts.</title>
        <authorList>
            <person name="Sun X."/>
            <person name="Fei Z."/>
            <person name="Harrison M."/>
        </authorList>
    </citation>
    <scope>NUCLEOTIDE SEQUENCE [LARGE SCALE GENOMIC DNA]</scope>
    <source>
        <strain evidence="1 2">IT104</strain>
    </source>
</reference>
<dbReference type="Proteomes" id="UP000266861">
    <property type="component" value="Unassembled WGS sequence"/>
</dbReference>
<dbReference type="EMBL" id="PQFF01000297">
    <property type="protein sequence ID" value="RHZ64415.1"/>
    <property type="molecule type" value="Genomic_DNA"/>
</dbReference>
<evidence type="ECO:0000313" key="2">
    <source>
        <dbReference type="Proteomes" id="UP000266861"/>
    </source>
</evidence>
<dbReference type="AlphaFoldDB" id="A0A397HML8"/>
<sequence length="113" mass="13487">MILRLILIQRILESFQITKKGYSEIEQEKAQVNQYESFMIVDFHFVKVHPTWLEDPPVTYEDCMGNVKYNVRLQPPDVQQLYGIHCIKYNNEKNQNLRSFDDPFNTFGPLKFN</sequence>
<comment type="caution">
    <text evidence="1">The sequence shown here is derived from an EMBL/GenBank/DDBJ whole genome shotgun (WGS) entry which is preliminary data.</text>
</comment>
<name>A0A397HML8_9GLOM</name>
<proteinExistence type="predicted"/>